<reference evidence="9 10" key="1">
    <citation type="submission" date="2018-07" db="EMBL/GenBank/DDBJ databases">
        <title>Genome sequencing of Runella.</title>
        <authorList>
            <person name="Baek M.-G."/>
            <person name="Yi H."/>
        </authorList>
    </citation>
    <scope>NUCLEOTIDE SEQUENCE [LARGE SCALE GENOMIC DNA]</scope>
    <source>
        <strain evidence="9 10">HYN0085</strain>
    </source>
</reference>
<dbReference type="AlphaFoldDB" id="A0A344TIW6"/>
<gene>
    <name evidence="9" type="ORF">DR864_12880</name>
</gene>
<evidence type="ECO:0000256" key="4">
    <source>
        <dbReference type="ARBA" id="ARBA00022803"/>
    </source>
</evidence>
<organism evidence="9 10">
    <name type="scientific">Runella rosea</name>
    <dbReference type="NCBI Taxonomy" id="2259595"/>
    <lineage>
        <taxon>Bacteria</taxon>
        <taxon>Pseudomonadati</taxon>
        <taxon>Bacteroidota</taxon>
        <taxon>Cytophagia</taxon>
        <taxon>Cytophagales</taxon>
        <taxon>Spirosomataceae</taxon>
        <taxon>Runella</taxon>
    </lineage>
</organism>
<keyword evidence="3" id="KW-0677">Repeat</keyword>
<keyword evidence="5" id="KW-1133">Transmembrane helix</keyword>
<dbReference type="Pfam" id="PF00515">
    <property type="entry name" value="TPR_1"/>
    <property type="match status" value="1"/>
</dbReference>
<dbReference type="Gene3D" id="1.25.40.10">
    <property type="entry name" value="Tetratricopeptide repeat domain"/>
    <property type="match status" value="1"/>
</dbReference>
<keyword evidence="6" id="KW-0472">Membrane</keyword>
<keyword evidence="4 8" id="KW-0802">TPR repeat</keyword>
<evidence type="ECO:0000313" key="10">
    <source>
        <dbReference type="Proteomes" id="UP000251993"/>
    </source>
</evidence>
<evidence type="ECO:0000256" key="6">
    <source>
        <dbReference type="ARBA" id="ARBA00023136"/>
    </source>
</evidence>
<comment type="subcellular location">
    <subcellularLocation>
        <location evidence="1">Membrane</location>
        <topology evidence="1">Single-pass membrane protein</topology>
    </subcellularLocation>
</comment>
<evidence type="ECO:0000256" key="7">
    <source>
        <dbReference type="ARBA" id="ARBA00038030"/>
    </source>
</evidence>
<dbReference type="PANTHER" id="PTHR46208">
    <property type="entry name" value="MITOCHONDRIAL IMPORT RECEPTOR SUBUNIT TOM70"/>
    <property type="match status" value="1"/>
</dbReference>
<dbReference type="Pfam" id="PF13432">
    <property type="entry name" value="TPR_16"/>
    <property type="match status" value="1"/>
</dbReference>
<evidence type="ECO:0000256" key="3">
    <source>
        <dbReference type="ARBA" id="ARBA00022737"/>
    </source>
</evidence>
<dbReference type="PANTHER" id="PTHR46208:SF1">
    <property type="entry name" value="MITOCHONDRIAL IMPORT RECEPTOR SUBUNIT TOM70"/>
    <property type="match status" value="1"/>
</dbReference>
<dbReference type="OrthoDB" id="127293at2"/>
<feature type="repeat" description="TPR" evidence="8">
    <location>
        <begin position="99"/>
        <end position="132"/>
    </location>
</feature>
<evidence type="ECO:0000256" key="2">
    <source>
        <dbReference type="ARBA" id="ARBA00022692"/>
    </source>
</evidence>
<keyword evidence="10" id="KW-1185">Reference proteome</keyword>
<protein>
    <submittedName>
        <fullName evidence="9">Uncharacterized protein</fullName>
    </submittedName>
</protein>
<dbReference type="SMART" id="SM00028">
    <property type="entry name" value="TPR"/>
    <property type="match status" value="4"/>
</dbReference>
<evidence type="ECO:0000313" key="9">
    <source>
        <dbReference type="EMBL" id="AXE18587.1"/>
    </source>
</evidence>
<dbReference type="Proteomes" id="UP000251993">
    <property type="component" value="Chromosome"/>
</dbReference>
<evidence type="ECO:0000256" key="1">
    <source>
        <dbReference type="ARBA" id="ARBA00004167"/>
    </source>
</evidence>
<dbReference type="PROSITE" id="PS50005">
    <property type="entry name" value="TPR"/>
    <property type="match status" value="2"/>
</dbReference>
<dbReference type="KEGG" id="run:DR864_12880"/>
<feature type="repeat" description="TPR" evidence="8">
    <location>
        <begin position="168"/>
        <end position="201"/>
    </location>
</feature>
<dbReference type="InterPro" id="IPR011990">
    <property type="entry name" value="TPR-like_helical_dom_sf"/>
</dbReference>
<comment type="similarity">
    <text evidence="7">Belongs to the Tom70 family.</text>
</comment>
<evidence type="ECO:0000256" key="5">
    <source>
        <dbReference type="ARBA" id="ARBA00022989"/>
    </source>
</evidence>
<sequence length="659" mass="76286">MIIIHNIDDFFLELFPSATVNGEVDEEKLKVLLSDYYEYGGYKPAISIKGNQVVIEINIPKISENDTDYRKIITLCEKGKFSEAKPLLKELIKKNPTNSEYYRILGQIHSDEGNQTEAINQLIDALCWDPKNKWALIMMGNIFARHQNDVETAMKYYDQAVLVDPSNNIALNNIGAVLMENQKYKEAKKYFDKAISINTAYPNTHYALAVLAEKENDLVTAFEKGCDTLKLVDSKNTMYKYALEIVTNVSRRLIENEKINDIVKSYIQRLENQSGKKVLQIQDDSIPTVAKLEVAENYNRQEHIIKFKSNRPGYQHLIMHELVHLDFITQARKTGNNSLFTSTQHHKQGFIRSLEKDLLRLSKEGIPEESLARFAEELFSGINRQIFNTPIDLFIEDFLFQNYKELRPFQFISLYIMNQEGKEAVTNPKVVDLSPKGVLSTSKIYNLVNAIHFKNLYGVDFVTQMKGSPFELKQAEKFIAEYQDYSKDKEPAEEYELVQNWANDLKVSGYFELVDESKYRNQRLDPLELLNEIEKDPFDINTQNPLREKELEIFLKNHEDQDINMAVVMYMVSALEKYQNASISELQKVAVEIAMLGTQGISPDKKGYKIAAIPNVEFSGYHLLAFYYVTWKLFNPEMHKMLQLPFDKEYELAKTLVKR</sequence>
<proteinExistence type="inferred from homology"/>
<name>A0A344TIW6_9BACT</name>
<keyword evidence="2" id="KW-0812">Transmembrane</keyword>
<evidence type="ECO:0000256" key="8">
    <source>
        <dbReference type="PROSITE-ProRule" id="PRU00339"/>
    </source>
</evidence>
<dbReference type="InterPro" id="IPR019734">
    <property type="entry name" value="TPR_rpt"/>
</dbReference>
<dbReference type="RefSeq" id="WP_114067370.1">
    <property type="nucleotide sequence ID" value="NZ_CP030850.1"/>
</dbReference>
<accession>A0A344TIW6</accession>
<dbReference type="EMBL" id="CP030850">
    <property type="protein sequence ID" value="AXE18587.1"/>
    <property type="molecule type" value="Genomic_DNA"/>
</dbReference>
<dbReference type="GO" id="GO:0016020">
    <property type="term" value="C:membrane"/>
    <property type="evidence" value="ECO:0007669"/>
    <property type="project" value="UniProtKB-SubCell"/>
</dbReference>
<dbReference type="SUPFAM" id="SSF48452">
    <property type="entry name" value="TPR-like"/>
    <property type="match status" value="1"/>
</dbReference>